<evidence type="ECO:0000313" key="3">
    <source>
        <dbReference type="Proteomes" id="UP000408764"/>
    </source>
</evidence>
<evidence type="ECO:0000313" key="1">
    <source>
        <dbReference type="EMBL" id="MBK3458333.1"/>
    </source>
</evidence>
<dbReference type="AlphaFoldDB" id="A0A5P1D938"/>
<gene>
    <name evidence="2" type="ORF">FRT59_08420</name>
    <name evidence="1" type="ORF">JJD71_04555</name>
</gene>
<dbReference type="EMBL" id="JAENSR010000001">
    <property type="protein sequence ID" value="MBK3458333.1"/>
    <property type="molecule type" value="Genomic_DNA"/>
</dbReference>
<dbReference type="Proteomes" id="UP000408764">
    <property type="component" value="Unassembled WGS sequence"/>
</dbReference>
<reference evidence="2 3" key="1">
    <citation type="submission" date="2019-08" db="EMBL/GenBank/DDBJ databases">
        <title>Pseudomonas haemolytica sp. nov. isolated from raw milk and skim milk concentrate.</title>
        <authorList>
            <person name="Hofmann K."/>
            <person name="Huptas C."/>
            <person name="Doll E."/>
            <person name="Scherer S."/>
            <person name="Wenning M."/>
        </authorList>
    </citation>
    <scope>NUCLEOTIDE SEQUENCE [LARGE SCALE GENOMIC DNA]</scope>
    <source>
        <strain evidence="2 3">DSM 108987</strain>
    </source>
</reference>
<protein>
    <submittedName>
        <fullName evidence="2">Uncharacterized protein</fullName>
    </submittedName>
</protein>
<dbReference type="Proteomes" id="UP000620382">
    <property type="component" value="Unassembled WGS sequence"/>
</dbReference>
<proteinExistence type="predicted"/>
<sequence>MSQQEISAEHAIAQLTTLVLALAHTQAASNPDHALARIGAAVYACRKQGVGDFYPLQVFKTVFPGKNLPVVLTDEEYAAKLAETKR</sequence>
<accession>A0A5P1D938</accession>
<reference evidence="1 4" key="2">
    <citation type="submission" date="2021-01" db="EMBL/GenBank/DDBJ databases">
        <title>Antibiotic resistance and phylogeny of Pseudomonas spp. isolated over three decades from chicken meat in the Norwegian food chain.</title>
        <authorList>
            <person name="Moen B."/>
        </authorList>
    </citation>
    <scope>NUCLEOTIDE SEQUENCE [LARGE SCALE GENOMIC DNA]</scope>
    <source>
        <strain evidence="1 4">MF6766</strain>
    </source>
</reference>
<organism evidence="2 3">
    <name type="scientific">Pseudomonas haemolytica</name>
    <dbReference type="NCBI Taxonomy" id="2600065"/>
    <lineage>
        <taxon>Bacteria</taxon>
        <taxon>Pseudomonadati</taxon>
        <taxon>Pseudomonadota</taxon>
        <taxon>Gammaproteobacteria</taxon>
        <taxon>Pseudomonadales</taxon>
        <taxon>Pseudomonadaceae</taxon>
        <taxon>Pseudomonas</taxon>
    </lineage>
</organism>
<dbReference type="OrthoDB" id="9902984at2"/>
<name>A0A5P1D938_9PSED</name>
<keyword evidence="4" id="KW-1185">Reference proteome</keyword>
<evidence type="ECO:0000313" key="4">
    <source>
        <dbReference type="Proteomes" id="UP000620382"/>
    </source>
</evidence>
<comment type="caution">
    <text evidence="2">The sequence shown here is derived from an EMBL/GenBank/DDBJ whole genome shotgun (WGS) entry which is preliminary data.</text>
</comment>
<dbReference type="EMBL" id="VOIW01000002">
    <property type="protein sequence ID" value="MRJ36991.1"/>
    <property type="molecule type" value="Genomic_DNA"/>
</dbReference>
<dbReference type="RefSeq" id="WP_153870927.1">
    <property type="nucleotide sequence ID" value="NZ_JAEKCT010000002.1"/>
</dbReference>
<evidence type="ECO:0000313" key="2">
    <source>
        <dbReference type="EMBL" id="MRJ36991.1"/>
    </source>
</evidence>